<evidence type="ECO:0000313" key="4">
    <source>
        <dbReference type="Proteomes" id="UP001500027"/>
    </source>
</evidence>
<dbReference type="SUPFAM" id="SSF53756">
    <property type="entry name" value="UDP-Glycosyltransferase/glycogen phosphorylase"/>
    <property type="match status" value="1"/>
</dbReference>
<evidence type="ECO:0000256" key="1">
    <source>
        <dbReference type="SAM" id="Phobius"/>
    </source>
</evidence>
<gene>
    <name evidence="3" type="ORF">GCM10022257_08340</name>
</gene>
<accession>A0ABP8E914</accession>
<reference evidence="4" key="1">
    <citation type="journal article" date="2019" name="Int. J. Syst. Evol. Microbiol.">
        <title>The Global Catalogue of Microorganisms (GCM) 10K type strain sequencing project: providing services to taxonomists for standard genome sequencing and annotation.</title>
        <authorList>
            <consortium name="The Broad Institute Genomics Platform"/>
            <consortium name="The Broad Institute Genome Sequencing Center for Infectious Disease"/>
            <person name="Wu L."/>
            <person name="Ma J."/>
        </authorList>
    </citation>
    <scope>NUCLEOTIDE SEQUENCE [LARGE SCALE GENOMIC DNA]</scope>
    <source>
        <strain evidence="4">JCM 17452</strain>
    </source>
</reference>
<dbReference type="InterPro" id="IPR001296">
    <property type="entry name" value="Glyco_trans_1"/>
</dbReference>
<dbReference type="EMBL" id="BAABAV010000001">
    <property type="protein sequence ID" value="GAA4268733.1"/>
    <property type="molecule type" value="Genomic_DNA"/>
</dbReference>
<organism evidence="3 4">
    <name type="scientific">Hyunsoonleella aestuarii</name>
    <dbReference type="NCBI Taxonomy" id="912802"/>
    <lineage>
        <taxon>Bacteria</taxon>
        <taxon>Pseudomonadati</taxon>
        <taxon>Bacteroidota</taxon>
        <taxon>Flavobacteriia</taxon>
        <taxon>Flavobacteriales</taxon>
        <taxon>Flavobacteriaceae</taxon>
    </lineage>
</organism>
<evidence type="ECO:0000313" key="3">
    <source>
        <dbReference type="EMBL" id="GAA4268733.1"/>
    </source>
</evidence>
<dbReference type="Pfam" id="PF00534">
    <property type="entry name" value="Glycos_transf_1"/>
    <property type="match status" value="1"/>
</dbReference>
<protein>
    <submittedName>
        <fullName evidence="3">Glycosyltransferase family 4 protein</fullName>
    </submittedName>
</protein>
<proteinExistence type="predicted"/>
<dbReference type="CDD" id="cd03801">
    <property type="entry name" value="GT4_PimA-like"/>
    <property type="match status" value="1"/>
</dbReference>
<dbReference type="PANTHER" id="PTHR45947">
    <property type="entry name" value="SULFOQUINOVOSYL TRANSFERASE SQD2"/>
    <property type="match status" value="1"/>
</dbReference>
<dbReference type="PANTHER" id="PTHR45947:SF3">
    <property type="entry name" value="SULFOQUINOVOSYL TRANSFERASE SQD2"/>
    <property type="match status" value="1"/>
</dbReference>
<keyword evidence="1" id="KW-0812">Transmembrane</keyword>
<dbReference type="Gene3D" id="3.40.50.2000">
    <property type="entry name" value="Glycogen Phosphorylase B"/>
    <property type="match status" value="2"/>
</dbReference>
<sequence>MHGASKVGDSILNSTIINENLETRFIKIKASVDLQAIGKFSLNKVKHSLLLFFRVLFLLLFFRPGAIYYTTSPKGFAFYRDLMISIPIKFFRLFIKYNIFYHYHSRGIKEFTSNSSLSKKLTNVFLSGVNAIFISPSMESELNNVKSYKKIHFLNNGVEDNIDATGFNEILKHRSESDTINVLYLSNMIKEKGYDTALELAKTVRDLNVKNIKFHFAGGWASKADTDYFNNFVSMNKLQDLVQYHGMVQGDQKRKLFASAKVFLFPSRYKKEIFPLSLLEALSYGLPIIAFDVGAVKNIVNDEVGKLSNKENLLKSFNLIKEKYLNEIAYKKCRDTYLDKYTSQKFETNLLNILKS</sequence>
<feature type="transmembrane region" description="Helical" evidence="1">
    <location>
        <begin position="49"/>
        <end position="70"/>
    </location>
</feature>
<keyword evidence="4" id="KW-1185">Reference proteome</keyword>
<evidence type="ECO:0000259" key="2">
    <source>
        <dbReference type="Pfam" id="PF00534"/>
    </source>
</evidence>
<keyword evidence="1" id="KW-0472">Membrane</keyword>
<feature type="domain" description="Glycosyl transferase family 1" evidence="2">
    <location>
        <begin position="172"/>
        <end position="307"/>
    </location>
</feature>
<dbReference type="Proteomes" id="UP001500027">
    <property type="component" value="Unassembled WGS sequence"/>
</dbReference>
<keyword evidence="1" id="KW-1133">Transmembrane helix</keyword>
<comment type="caution">
    <text evidence="3">The sequence shown here is derived from an EMBL/GenBank/DDBJ whole genome shotgun (WGS) entry which is preliminary data.</text>
</comment>
<name>A0ABP8E914_9FLAO</name>
<dbReference type="InterPro" id="IPR050194">
    <property type="entry name" value="Glycosyltransferase_grp1"/>
</dbReference>